<dbReference type="InterPro" id="IPR028889">
    <property type="entry name" value="USP"/>
</dbReference>
<dbReference type="GO" id="GO:0004843">
    <property type="term" value="F:cysteine-type deubiquitinase activity"/>
    <property type="evidence" value="ECO:0007669"/>
    <property type="project" value="InterPro"/>
</dbReference>
<dbReference type="GO" id="GO:0016579">
    <property type="term" value="P:protein deubiquitination"/>
    <property type="evidence" value="ECO:0007669"/>
    <property type="project" value="InterPro"/>
</dbReference>
<dbReference type="RefSeq" id="WP_094838763.1">
    <property type="nucleotide sequence ID" value="NZ_NEVQ01000020.1"/>
</dbReference>
<keyword evidence="9" id="KW-1185">Reference proteome</keyword>
<keyword evidence="6" id="KW-0843">Virulence</keyword>
<dbReference type="InterPro" id="IPR015203">
    <property type="entry name" value="SptP_N"/>
</dbReference>
<dbReference type="Pfam" id="PF00443">
    <property type="entry name" value="UCH"/>
    <property type="match status" value="1"/>
</dbReference>
<evidence type="ECO:0000256" key="4">
    <source>
        <dbReference type="ARBA" id="ARBA00015333"/>
    </source>
</evidence>
<dbReference type="EMBL" id="NEVQ01000020">
    <property type="protein sequence ID" value="OZI52929.1"/>
    <property type="molecule type" value="Genomic_DNA"/>
</dbReference>
<evidence type="ECO:0000256" key="5">
    <source>
        <dbReference type="ARBA" id="ARBA00022525"/>
    </source>
</evidence>
<accession>A0A261TTH2</accession>
<dbReference type="Pfam" id="PF09119">
    <property type="entry name" value="SicP-binding"/>
    <property type="match status" value="1"/>
</dbReference>
<comment type="caution">
    <text evidence="8">The sequence shown here is derived from an EMBL/GenBank/DDBJ whole genome shotgun (WGS) entry which is preliminary data.</text>
</comment>
<dbReference type="GO" id="GO:0005829">
    <property type="term" value="C:cytosol"/>
    <property type="evidence" value="ECO:0007669"/>
    <property type="project" value="TreeGrafter"/>
</dbReference>
<dbReference type="PROSITE" id="PS50235">
    <property type="entry name" value="USP_3"/>
    <property type="match status" value="1"/>
</dbReference>
<evidence type="ECO:0000256" key="6">
    <source>
        <dbReference type="ARBA" id="ARBA00023026"/>
    </source>
</evidence>
<reference evidence="8 9" key="1">
    <citation type="submission" date="2017-05" db="EMBL/GenBank/DDBJ databases">
        <title>Complete and WGS of Bordetella genogroups.</title>
        <authorList>
            <person name="Spilker T."/>
            <person name="LiPuma J."/>
        </authorList>
    </citation>
    <scope>NUCLEOTIDE SEQUENCE [LARGE SCALE GENOMIC DNA]</scope>
    <source>
        <strain evidence="8 9">AU9919</strain>
    </source>
</reference>
<feature type="domain" description="USP" evidence="7">
    <location>
        <begin position="127"/>
        <end position="434"/>
    </location>
</feature>
<name>A0A261TTH2_9BORD</name>
<organism evidence="8 9">
    <name type="scientific">Bordetella genomosp. 4</name>
    <dbReference type="NCBI Taxonomy" id="463044"/>
    <lineage>
        <taxon>Bacteria</taxon>
        <taxon>Pseudomonadati</taxon>
        <taxon>Pseudomonadota</taxon>
        <taxon>Betaproteobacteria</taxon>
        <taxon>Burkholderiales</taxon>
        <taxon>Alcaligenaceae</taxon>
        <taxon>Bordetella</taxon>
    </lineage>
</organism>
<evidence type="ECO:0000256" key="1">
    <source>
        <dbReference type="ARBA" id="ARBA00002556"/>
    </source>
</evidence>
<dbReference type="SUPFAM" id="SSF56568">
    <property type="entry name" value="Non-globular alpha+beta subunits of globular proteins"/>
    <property type="match status" value="1"/>
</dbReference>
<dbReference type="Gene3D" id="4.10.1330.10">
    <property type="entry name" value="non globular Virulence effector SptP domain"/>
    <property type="match status" value="1"/>
</dbReference>
<gene>
    <name evidence="8" type="ORF">CAL20_19900</name>
</gene>
<dbReference type="InterPro" id="IPR050164">
    <property type="entry name" value="Peptidase_C19"/>
</dbReference>
<dbReference type="GO" id="GO:0005615">
    <property type="term" value="C:extracellular space"/>
    <property type="evidence" value="ECO:0007669"/>
    <property type="project" value="InterPro"/>
</dbReference>
<comment type="similarity">
    <text evidence="3">Belongs to the BopA/IcsB family.</text>
</comment>
<dbReference type="Gene3D" id="3.90.70.10">
    <property type="entry name" value="Cysteine proteinases"/>
    <property type="match status" value="1"/>
</dbReference>
<sequence>MTPTSFHRHTIPLDSFRALADAGHQIEICDIDGDPALRAAQFTLNDRILYAFSYVPVLKYWEPVVTFTRDLEMKNAQVLGLFIHSLSTHYGSAKAEVAIRDLDLTGATPLQSSTIERLIEIARPGLCGFHNLGHTCYANTALKFLIGSIGKKRLIAHLEHIAQNASDQSKQECANAFIDLIKAACNSEKPLDRELRDFFSSLQKQENFCANSNHSSFTIVGRQHDAQEFLLLLSDCFDLDDLNTNVLQIQSTLVNDEEKREPKIAGAAYCQNVNLTRPEHADFDLQKIVETLTATEADISVRWNDNDSQDTKVKRIYQWITPDVHKVDRFNLHINAMDYSAGLARFVLNTDLTKGVSIPVIDQKTGAEWLLALEPRDIIIHRGGAVGTSDSAGHYYMYSRHGGGSWTLHDDATVEGGKKIRSDEQAKMISFAVTGRERVCPPLQAASDVNFGMPEKFLPRA</sequence>
<evidence type="ECO:0000313" key="8">
    <source>
        <dbReference type="EMBL" id="OZI52929.1"/>
    </source>
</evidence>
<comment type="function">
    <text evidence="1">Plays a role in mediating bacterial evasion from the host autophagic pathway.</text>
</comment>
<dbReference type="AlphaFoldDB" id="A0A261TTH2"/>
<dbReference type="InterPro" id="IPR038765">
    <property type="entry name" value="Papain-like_cys_pep_sf"/>
</dbReference>
<dbReference type="Proteomes" id="UP000216885">
    <property type="component" value="Unassembled WGS sequence"/>
</dbReference>
<dbReference type="InterPro" id="IPR044899">
    <property type="entry name" value="SptP_N_sf"/>
</dbReference>
<evidence type="ECO:0000256" key="2">
    <source>
        <dbReference type="ARBA" id="ARBA00004613"/>
    </source>
</evidence>
<evidence type="ECO:0000313" key="9">
    <source>
        <dbReference type="Proteomes" id="UP000216885"/>
    </source>
</evidence>
<dbReference type="PANTHER" id="PTHR24006">
    <property type="entry name" value="UBIQUITIN CARBOXYL-TERMINAL HYDROLASE"/>
    <property type="match status" value="1"/>
</dbReference>
<comment type="subcellular location">
    <subcellularLocation>
        <location evidence="2">Secreted</location>
    </subcellularLocation>
</comment>
<dbReference type="InterPro" id="IPR011070">
    <property type="entry name" value="Globular_prot_asu/bsu"/>
</dbReference>
<evidence type="ECO:0000259" key="7">
    <source>
        <dbReference type="PROSITE" id="PS50235"/>
    </source>
</evidence>
<dbReference type="InterPro" id="IPR001394">
    <property type="entry name" value="Peptidase_C19_UCH"/>
</dbReference>
<dbReference type="SUPFAM" id="SSF54001">
    <property type="entry name" value="Cysteine proteinases"/>
    <property type="match status" value="1"/>
</dbReference>
<keyword evidence="5" id="KW-0964">Secreted</keyword>
<proteinExistence type="inferred from homology"/>
<evidence type="ECO:0000256" key="3">
    <source>
        <dbReference type="ARBA" id="ARBA00007876"/>
    </source>
</evidence>
<protein>
    <recommendedName>
        <fullName evidence="4">Effector protein BopA</fullName>
    </recommendedName>
</protein>